<reference evidence="1" key="2">
    <citation type="submission" date="2022-06" db="UniProtKB">
        <authorList>
            <consortium name="EnsemblMetazoa"/>
        </authorList>
    </citation>
    <scope>IDENTIFICATION</scope>
    <source>
        <strain evidence="1">PS312</strain>
    </source>
</reference>
<dbReference type="Proteomes" id="UP000005239">
    <property type="component" value="Unassembled WGS sequence"/>
</dbReference>
<organism evidence="1 2">
    <name type="scientific">Pristionchus pacificus</name>
    <name type="common">Parasitic nematode worm</name>
    <dbReference type="NCBI Taxonomy" id="54126"/>
    <lineage>
        <taxon>Eukaryota</taxon>
        <taxon>Metazoa</taxon>
        <taxon>Ecdysozoa</taxon>
        <taxon>Nematoda</taxon>
        <taxon>Chromadorea</taxon>
        <taxon>Rhabditida</taxon>
        <taxon>Rhabditina</taxon>
        <taxon>Diplogasteromorpha</taxon>
        <taxon>Diplogasteroidea</taxon>
        <taxon>Neodiplogasteridae</taxon>
        <taxon>Pristionchus</taxon>
    </lineage>
</organism>
<accession>A0A8R1Z0A3</accession>
<name>A0A2A6CGA6_PRIPA</name>
<evidence type="ECO:0000313" key="2">
    <source>
        <dbReference type="Proteomes" id="UP000005239"/>
    </source>
</evidence>
<keyword evidence="2" id="KW-1185">Reference proteome</keyword>
<accession>A0A2A6CGA6</accession>
<dbReference type="AlphaFoldDB" id="A0A2A6CGA6"/>
<sequence length="254" mass="28382">MLFHILARFIHRHPGTQQFVFVTIIFLLMMRLWYELIMKVWQEITEENYAIHLPPVLFHLPQLLLIQLSLCERETQSVGEVGLKELLTAPPSRFIFSSAAFSRLFSSLSTAARRELSSRRLEQIINIFFERSSQKLKIWIIYTDRPSTSEDDAEWHQPGSGADTGLLGGSLATGDEGASKILLRYDIVLKRTGRAGEWRADLEGAEAPVPDADAASLRGGRAHALRERDSAPCADCVIVGEAGMDSEADANESN</sequence>
<reference evidence="2" key="1">
    <citation type="journal article" date="2008" name="Nat. Genet.">
        <title>The Pristionchus pacificus genome provides a unique perspective on nematode lifestyle and parasitism.</title>
        <authorList>
            <person name="Dieterich C."/>
            <person name="Clifton S.W."/>
            <person name="Schuster L.N."/>
            <person name="Chinwalla A."/>
            <person name="Delehaunty K."/>
            <person name="Dinkelacker I."/>
            <person name="Fulton L."/>
            <person name="Fulton R."/>
            <person name="Godfrey J."/>
            <person name="Minx P."/>
            <person name="Mitreva M."/>
            <person name="Roeseler W."/>
            <person name="Tian H."/>
            <person name="Witte H."/>
            <person name="Yang S.P."/>
            <person name="Wilson R.K."/>
            <person name="Sommer R.J."/>
        </authorList>
    </citation>
    <scope>NUCLEOTIDE SEQUENCE [LARGE SCALE GENOMIC DNA]</scope>
    <source>
        <strain evidence="2">PS312</strain>
    </source>
</reference>
<protein>
    <submittedName>
        <fullName evidence="1">Uncharacterized protein</fullName>
    </submittedName>
</protein>
<gene>
    <name evidence="1" type="primary">WBGene00283245</name>
</gene>
<evidence type="ECO:0000313" key="1">
    <source>
        <dbReference type="EnsemblMetazoa" id="PPA44876.1"/>
    </source>
</evidence>
<dbReference type="EnsemblMetazoa" id="PPA44876.1">
    <property type="protein sequence ID" value="PPA44876.1"/>
    <property type="gene ID" value="WBGene00283245"/>
</dbReference>
<proteinExistence type="predicted"/>